<dbReference type="Proteomes" id="UP001066276">
    <property type="component" value="Chromosome 5"/>
</dbReference>
<evidence type="ECO:0000313" key="2">
    <source>
        <dbReference type="EMBL" id="KAJ1159356.1"/>
    </source>
</evidence>
<feature type="region of interest" description="Disordered" evidence="1">
    <location>
        <begin position="1"/>
        <end position="21"/>
    </location>
</feature>
<protein>
    <submittedName>
        <fullName evidence="2">Uncharacterized protein</fullName>
    </submittedName>
</protein>
<accession>A0AAV7S633</accession>
<proteinExistence type="predicted"/>
<feature type="compositionally biased region" description="Low complexity" evidence="1">
    <location>
        <begin position="1"/>
        <end position="15"/>
    </location>
</feature>
<reference evidence="2" key="1">
    <citation type="journal article" date="2022" name="bioRxiv">
        <title>Sequencing and chromosome-scale assembly of the giantPleurodeles waltlgenome.</title>
        <authorList>
            <person name="Brown T."/>
            <person name="Elewa A."/>
            <person name="Iarovenko S."/>
            <person name="Subramanian E."/>
            <person name="Araus A.J."/>
            <person name="Petzold A."/>
            <person name="Susuki M."/>
            <person name="Suzuki K.-i.T."/>
            <person name="Hayashi T."/>
            <person name="Toyoda A."/>
            <person name="Oliveira C."/>
            <person name="Osipova E."/>
            <person name="Leigh N.D."/>
            <person name="Simon A."/>
            <person name="Yun M.H."/>
        </authorList>
    </citation>
    <scope>NUCLEOTIDE SEQUENCE</scope>
    <source>
        <strain evidence="2">20211129_DDA</strain>
        <tissue evidence="2">Liver</tissue>
    </source>
</reference>
<keyword evidence="3" id="KW-1185">Reference proteome</keyword>
<sequence length="120" mass="13330">MEDGIPTPAASSTASPGPPYEMQRCGQRLFFTGGLPCQRSKRRSAVESGGGARHLTEGREDLILFHPVLQPLRPTTFPEVIVKLRQIWGGLAYVIFAPKESRCFRFVRGRANHPQRILAS</sequence>
<evidence type="ECO:0000313" key="3">
    <source>
        <dbReference type="Proteomes" id="UP001066276"/>
    </source>
</evidence>
<dbReference type="EMBL" id="JANPWB010000009">
    <property type="protein sequence ID" value="KAJ1159356.1"/>
    <property type="molecule type" value="Genomic_DNA"/>
</dbReference>
<name>A0AAV7S633_PLEWA</name>
<dbReference type="AlphaFoldDB" id="A0AAV7S633"/>
<gene>
    <name evidence="2" type="ORF">NDU88_012023</name>
</gene>
<evidence type="ECO:0000256" key="1">
    <source>
        <dbReference type="SAM" id="MobiDB-lite"/>
    </source>
</evidence>
<comment type="caution">
    <text evidence="2">The sequence shown here is derived from an EMBL/GenBank/DDBJ whole genome shotgun (WGS) entry which is preliminary data.</text>
</comment>
<organism evidence="2 3">
    <name type="scientific">Pleurodeles waltl</name>
    <name type="common">Iberian ribbed newt</name>
    <dbReference type="NCBI Taxonomy" id="8319"/>
    <lineage>
        <taxon>Eukaryota</taxon>
        <taxon>Metazoa</taxon>
        <taxon>Chordata</taxon>
        <taxon>Craniata</taxon>
        <taxon>Vertebrata</taxon>
        <taxon>Euteleostomi</taxon>
        <taxon>Amphibia</taxon>
        <taxon>Batrachia</taxon>
        <taxon>Caudata</taxon>
        <taxon>Salamandroidea</taxon>
        <taxon>Salamandridae</taxon>
        <taxon>Pleurodelinae</taxon>
        <taxon>Pleurodeles</taxon>
    </lineage>
</organism>